<dbReference type="InterPro" id="IPR036186">
    <property type="entry name" value="Serpin_sf"/>
</dbReference>
<dbReference type="InterPro" id="IPR023795">
    <property type="entry name" value="Serpin_CS"/>
</dbReference>
<proteinExistence type="predicted"/>
<evidence type="ECO:0000313" key="3">
    <source>
        <dbReference type="Proteomes" id="UP000694559"/>
    </source>
</evidence>
<dbReference type="OMA" id="KTTWITE"/>
<dbReference type="GO" id="GO:0004867">
    <property type="term" value="F:serine-type endopeptidase inhibitor activity"/>
    <property type="evidence" value="ECO:0007669"/>
    <property type="project" value="InterPro"/>
</dbReference>
<accession>A0A8C6Y6K7</accession>
<dbReference type="InterPro" id="IPR023796">
    <property type="entry name" value="Serpin_dom"/>
</dbReference>
<dbReference type="SUPFAM" id="SSF56574">
    <property type="entry name" value="Serpins"/>
    <property type="match status" value="1"/>
</dbReference>
<sequence>MSVLQLPFEGEELLFLSLVPDDNTSIDEIIMNLTYEKLQEWISEENMKSVQTKISMPKFTLENQYPLKAIFSAMGVNDLFIPGKANLSGMTGNNQFLVSQINQGITFTISEEGAAAAGASRTEVVSGSHPEIKIDKPFLFVVKHKPSNLILLWVGFVPSLKVHPK</sequence>
<dbReference type="PANTHER" id="PTHR11461:SF199">
    <property type="entry name" value="SERPIN B11"/>
    <property type="match status" value="1"/>
</dbReference>
<reference evidence="2" key="2">
    <citation type="submission" date="2025-09" db="UniProtKB">
        <authorList>
            <consortium name="Ensembl"/>
        </authorList>
    </citation>
    <scope>IDENTIFICATION</scope>
</reference>
<evidence type="ECO:0000313" key="2">
    <source>
        <dbReference type="Ensembl" id="ENSNNAP00000024564.1"/>
    </source>
</evidence>
<dbReference type="Proteomes" id="UP000694559">
    <property type="component" value="Unplaced"/>
</dbReference>
<dbReference type="AlphaFoldDB" id="A0A8C6Y6K7"/>
<name>A0A8C6Y6K7_NAJNA</name>
<dbReference type="Ensembl" id="ENSNNAT00000025747.1">
    <property type="protein sequence ID" value="ENSNNAP00000024564.1"/>
    <property type="gene ID" value="ENSNNAG00000016117.1"/>
</dbReference>
<dbReference type="InterPro" id="IPR042178">
    <property type="entry name" value="Serpin_sf_1"/>
</dbReference>
<dbReference type="GeneTree" id="ENSGT00940000163730"/>
<dbReference type="PANTHER" id="PTHR11461">
    <property type="entry name" value="SERINE PROTEASE INHIBITOR, SERPIN"/>
    <property type="match status" value="1"/>
</dbReference>
<feature type="domain" description="Serpin" evidence="1">
    <location>
        <begin position="1"/>
        <end position="152"/>
    </location>
</feature>
<dbReference type="GO" id="GO:0005615">
    <property type="term" value="C:extracellular space"/>
    <property type="evidence" value="ECO:0007669"/>
    <property type="project" value="InterPro"/>
</dbReference>
<evidence type="ECO:0000259" key="1">
    <source>
        <dbReference type="Pfam" id="PF00079"/>
    </source>
</evidence>
<dbReference type="InterPro" id="IPR042185">
    <property type="entry name" value="Serpin_sf_2"/>
</dbReference>
<dbReference type="Pfam" id="PF00079">
    <property type="entry name" value="Serpin"/>
    <property type="match status" value="1"/>
</dbReference>
<dbReference type="Gene3D" id="2.30.39.10">
    <property type="entry name" value="Alpha-1-antitrypsin, domain 1"/>
    <property type="match status" value="1"/>
</dbReference>
<dbReference type="Gene3D" id="3.30.497.10">
    <property type="entry name" value="Antithrombin, subunit I, domain 2"/>
    <property type="match status" value="1"/>
</dbReference>
<reference evidence="2" key="1">
    <citation type="submission" date="2025-08" db="UniProtKB">
        <authorList>
            <consortium name="Ensembl"/>
        </authorList>
    </citation>
    <scope>IDENTIFICATION</scope>
</reference>
<dbReference type="OrthoDB" id="671595at2759"/>
<protein>
    <recommendedName>
        <fullName evidence="1">Serpin domain-containing protein</fullName>
    </recommendedName>
</protein>
<dbReference type="PROSITE" id="PS00284">
    <property type="entry name" value="SERPIN"/>
    <property type="match status" value="1"/>
</dbReference>
<organism evidence="2 3">
    <name type="scientific">Naja naja</name>
    <name type="common">Indian cobra</name>
    <dbReference type="NCBI Taxonomy" id="35670"/>
    <lineage>
        <taxon>Eukaryota</taxon>
        <taxon>Metazoa</taxon>
        <taxon>Chordata</taxon>
        <taxon>Craniata</taxon>
        <taxon>Vertebrata</taxon>
        <taxon>Euteleostomi</taxon>
        <taxon>Lepidosauria</taxon>
        <taxon>Squamata</taxon>
        <taxon>Bifurcata</taxon>
        <taxon>Unidentata</taxon>
        <taxon>Episquamata</taxon>
        <taxon>Toxicofera</taxon>
        <taxon>Serpentes</taxon>
        <taxon>Colubroidea</taxon>
        <taxon>Elapidae</taxon>
        <taxon>Elapinae</taxon>
        <taxon>Naja</taxon>
    </lineage>
</organism>
<keyword evidence="3" id="KW-1185">Reference proteome</keyword>
<dbReference type="InterPro" id="IPR000215">
    <property type="entry name" value="Serpin_fam"/>
</dbReference>